<evidence type="ECO:0000256" key="1">
    <source>
        <dbReference type="ARBA" id="ARBA00008306"/>
    </source>
</evidence>
<keyword evidence="2" id="KW-1133">Transmembrane helix</keyword>
<dbReference type="PANTHER" id="PTHR16255">
    <property type="entry name" value="REQUIRED FOR MEIOTIC NUCLEAR DIVISION PROTEIN 1 HOMOLOG"/>
    <property type="match status" value="1"/>
</dbReference>
<evidence type="ECO:0000256" key="2">
    <source>
        <dbReference type="SAM" id="Phobius"/>
    </source>
</evidence>
<keyword evidence="5" id="KW-1185">Reference proteome</keyword>
<accession>A0A2V0PE32</accession>
<sequence length="364" mass="40402">MPASTMDAVAALVDAAAGGPDALDFAPRAAAARYSVRSHFGRACTVLLTGSTGYIGSLLLEKLLRSTDVGRVYVLVRARRGQNPADRLARVLRTPLFHLITPEQMERVTPVAGDIMQPGLGISDEDRAVLEAEVYCFDYGVVACWGLDALQESSFVRNIASHGLNTSLADANDDVEIDQFQFNVSTTERPHIQNDIVTLHRKAAADHKVKLAISYALSQSTMLSLYERRVTDLVLESKHLPEQLAQTGEVTLTSEDVAKLIGRVFLHRAAVNLLGSVLDTPEFFWREADSYQALYSRICEYLELSERVEVLNARFSVLQEMLDMLRDHLNNQHSSRLEVIVIVLIFVEVLVGLVELMGLFGWFK</sequence>
<keyword evidence="2" id="KW-0812">Transmembrane</keyword>
<dbReference type="InterPro" id="IPR003734">
    <property type="entry name" value="DUF155"/>
</dbReference>
<protein>
    <recommendedName>
        <fullName evidence="3">DUF155 domain-containing protein</fullName>
    </recommendedName>
</protein>
<dbReference type="EMBL" id="BDRX01000116">
    <property type="protein sequence ID" value="GBF98104.1"/>
    <property type="molecule type" value="Genomic_DNA"/>
</dbReference>
<comment type="similarity">
    <text evidence="1">Belongs to the RMD1/sif2 family.</text>
</comment>
<dbReference type="Gene3D" id="3.40.50.720">
    <property type="entry name" value="NAD(P)-binding Rossmann-like Domain"/>
    <property type="match status" value="1"/>
</dbReference>
<name>A0A2V0PE32_9CHLO</name>
<proteinExistence type="inferred from homology"/>
<feature type="domain" description="DUF155" evidence="3">
    <location>
        <begin position="134"/>
        <end position="312"/>
    </location>
</feature>
<dbReference type="InParanoid" id="A0A2V0PE32"/>
<dbReference type="PANTHER" id="PTHR16255:SF1">
    <property type="entry name" value="REQUIRED FOR MEIOTIC NUCLEAR DIVISION PROTEIN 1 HOMOLOG"/>
    <property type="match status" value="1"/>
</dbReference>
<reference evidence="4 5" key="1">
    <citation type="journal article" date="2018" name="Sci. Rep.">
        <title>Raphidocelis subcapitata (=Pseudokirchneriella subcapitata) provides an insight into genome evolution and environmental adaptations in the Sphaeropleales.</title>
        <authorList>
            <person name="Suzuki S."/>
            <person name="Yamaguchi H."/>
            <person name="Nakajima N."/>
            <person name="Kawachi M."/>
        </authorList>
    </citation>
    <scope>NUCLEOTIDE SEQUENCE [LARGE SCALE GENOMIC DNA]</scope>
    <source>
        <strain evidence="4 5">NIES-35</strain>
    </source>
</reference>
<dbReference type="SUPFAM" id="SSF51735">
    <property type="entry name" value="NAD(P)-binding Rossmann-fold domains"/>
    <property type="match status" value="1"/>
</dbReference>
<comment type="caution">
    <text evidence="4">The sequence shown here is derived from an EMBL/GenBank/DDBJ whole genome shotgun (WGS) entry which is preliminary data.</text>
</comment>
<dbReference type="GO" id="GO:0005739">
    <property type="term" value="C:mitochondrion"/>
    <property type="evidence" value="ECO:0007669"/>
    <property type="project" value="UniProtKB-ARBA"/>
</dbReference>
<dbReference type="AlphaFoldDB" id="A0A2V0PE32"/>
<evidence type="ECO:0000259" key="3">
    <source>
        <dbReference type="Pfam" id="PF02582"/>
    </source>
</evidence>
<organism evidence="4 5">
    <name type="scientific">Raphidocelis subcapitata</name>
    <dbReference type="NCBI Taxonomy" id="307507"/>
    <lineage>
        <taxon>Eukaryota</taxon>
        <taxon>Viridiplantae</taxon>
        <taxon>Chlorophyta</taxon>
        <taxon>core chlorophytes</taxon>
        <taxon>Chlorophyceae</taxon>
        <taxon>CS clade</taxon>
        <taxon>Sphaeropleales</taxon>
        <taxon>Selenastraceae</taxon>
        <taxon>Raphidocelis</taxon>
    </lineage>
</organism>
<keyword evidence="2" id="KW-0472">Membrane</keyword>
<dbReference type="InterPro" id="IPR036291">
    <property type="entry name" value="NAD(P)-bd_dom_sf"/>
</dbReference>
<dbReference type="OrthoDB" id="18302at2759"/>
<gene>
    <name evidence="4" type="ORF">Rsub_10850</name>
</gene>
<feature type="transmembrane region" description="Helical" evidence="2">
    <location>
        <begin position="339"/>
        <end position="363"/>
    </location>
</feature>
<evidence type="ECO:0000313" key="5">
    <source>
        <dbReference type="Proteomes" id="UP000247498"/>
    </source>
</evidence>
<dbReference type="Pfam" id="PF02582">
    <property type="entry name" value="DUF155"/>
    <property type="match status" value="1"/>
</dbReference>
<dbReference type="InterPro" id="IPR051624">
    <property type="entry name" value="RMD1/Sad1-interacting"/>
</dbReference>
<evidence type="ECO:0000313" key="4">
    <source>
        <dbReference type="EMBL" id="GBF98104.1"/>
    </source>
</evidence>
<dbReference type="Proteomes" id="UP000247498">
    <property type="component" value="Unassembled WGS sequence"/>
</dbReference>